<gene>
    <name evidence="1" type="ORF">K3G42_004132</name>
</gene>
<accession>A0ACB8EF53</accession>
<organism evidence="1 2">
    <name type="scientific">Sphaerodactylus townsendi</name>
    <dbReference type="NCBI Taxonomy" id="933632"/>
    <lineage>
        <taxon>Eukaryota</taxon>
        <taxon>Metazoa</taxon>
        <taxon>Chordata</taxon>
        <taxon>Craniata</taxon>
        <taxon>Vertebrata</taxon>
        <taxon>Euteleostomi</taxon>
        <taxon>Lepidosauria</taxon>
        <taxon>Squamata</taxon>
        <taxon>Bifurcata</taxon>
        <taxon>Gekkota</taxon>
        <taxon>Sphaerodactylidae</taxon>
        <taxon>Sphaerodactylus</taxon>
    </lineage>
</organism>
<evidence type="ECO:0000313" key="1">
    <source>
        <dbReference type="EMBL" id="KAH7991284.1"/>
    </source>
</evidence>
<name>A0ACB8EF53_9SAUR</name>
<keyword evidence="2" id="KW-1185">Reference proteome</keyword>
<dbReference type="Proteomes" id="UP000827872">
    <property type="component" value="Linkage Group LG03"/>
</dbReference>
<comment type="caution">
    <text evidence="1">The sequence shown here is derived from an EMBL/GenBank/DDBJ whole genome shotgun (WGS) entry which is preliminary data.</text>
</comment>
<dbReference type="EMBL" id="CM037616">
    <property type="protein sequence ID" value="KAH7991284.1"/>
    <property type="molecule type" value="Genomic_DNA"/>
</dbReference>
<reference evidence="1" key="1">
    <citation type="submission" date="2021-08" db="EMBL/GenBank/DDBJ databases">
        <title>The first chromosome-level gecko genome reveals the dynamic sex chromosomes of Neotropical dwarf geckos (Sphaerodactylidae: Sphaerodactylus).</title>
        <authorList>
            <person name="Pinto B.J."/>
            <person name="Keating S.E."/>
            <person name="Gamble T."/>
        </authorList>
    </citation>
    <scope>NUCLEOTIDE SEQUENCE</scope>
    <source>
        <strain evidence="1">TG3544</strain>
    </source>
</reference>
<proteinExistence type="predicted"/>
<evidence type="ECO:0000313" key="2">
    <source>
        <dbReference type="Proteomes" id="UP000827872"/>
    </source>
</evidence>
<protein>
    <submittedName>
        <fullName evidence="1">Uncharacterized protein</fullName>
    </submittedName>
</protein>
<sequence length="153" mass="16618">MMAVQGISVVSGAPQLEGESGSCRSAGKRSLVSFQGITVFFTEEEWALVGPGQRKLFWEVMEENHKTITSLGIYVSRKALQGPERSILPIADVQAPVFPQGGEGKIWNVEFHRASLLSCFPPLEREFGSGTSARKVSLGFPQQLLGKSGGNYM</sequence>